<comment type="subcellular location">
    <subcellularLocation>
        <location evidence="1">Membrane</location>
        <topology evidence="1">Single-pass membrane protein</topology>
    </subcellularLocation>
</comment>
<feature type="transmembrane region" description="Helical" evidence="6">
    <location>
        <begin position="12"/>
        <end position="31"/>
    </location>
</feature>
<dbReference type="GO" id="GO:0016020">
    <property type="term" value="C:membrane"/>
    <property type="evidence" value="ECO:0007669"/>
    <property type="project" value="UniProtKB-SubCell"/>
</dbReference>
<dbReference type="GO" id="GO:0015627">
    <property type="term" value="C:type II protein secretion system complex"/>
    <property type="evidence" value="ECO:0007669"/>
    <property type="project" value="InterPro"/>
</dbReference>
<keyword evidence="2" id="KW-0488">Methylation</keyword>
<evidence type="ECO:0000256" key="5">
    <source>
        <dbReference type="ARBA" id="ARBA00023136"/>
    </source>
</evidence>
<dbReference type="Proteomes" id="UP000411588">
    <property type="component" value="Unassembled WGS sequence"/>
</dbReference>
<evidence type="ECO:0000313" key="7">
    <source>
        <dbReference type="EMBL" id="VFD29398.1"/>
    </source>
</evidence>
<keyword evidence="5 6" id="KW-0472">Membrane</keyword>
<dbReference type="GO" id="GO:0015628">
    <property type="term" value="P:protein secretion by the type II secretion system"/>
    <property type="evidence" value="ECO:0007669"/>
    <property type="project" value="InterPro"/>
</dbReference>
<dbReference type="Gene3D" id="3.30.700.10">
    <property type="entry name" value="Glycoprotein, Type 4 Pilin"/>
    <property type="match status" value="1"/>
</dbReference>
<evidence type="ECO:0000256" key="2">
    <source>
        <dbReference type="ARBA" id="ARBA00022481"/>
    </source>
</evidence>
<evidence type="ECO:0000256" key="1">
    <source>
        <dbReference type="ARBA" id="ARBA00004167"/>
    </source>
</evidence>
<dbReference type="EMBL" id="CAADAN010000001">
    <property type="protein sequence ID" value="VFD29398.1"/>
    <property type="molecule type" value="Genomic_DNA"/>
</dbReference>
<protein>
    <submittedName>
        <fullName evidence="7">Pilin protein</fullName>
    </submittedName>
</protein>
<evidence type="ECO:0000256" key="3">
    <source>
        <dbReference type="ARBA" id="ARBA00022692"/>
    </source>
</evidence>
<dbReference type="Pfam" id="PF07963">
    <property type="entry name" value="N_methyl"/>
    <property type="match status" value="1"/>
</dbReference>
<gene>
    <name evidence="7" type="primary">pulG</name>
    <name evidence="7" type="ORF">SAMEA1402399_00441</name>
</gene>
<dbReference type="PANTHER" id="PTHR30093">
    <property type="entry name" value="GENERAL SECRETION PATHWAY PROTEIN G"/>
    <property type="match status" value="1"/>
</dbReference>
<sequence>MKNKKGFTLVELLVVIAIIGILAIVALPALFKNIEKAKIAKLEADISAIKSASLSYYADESKYTEGNIIWWTKKDGKITVNSGIGDEDPLAHKIENLGMPYNGSYTLVSSNGSEEYLELNIIIDGEISKSGLDKLEEDYGSSITIPNDKNMIITFLSNKSDN</sequence>
<comment type="caution">
    <text evidence="7">The sequence shown here is derived from an EMBL/GenBank/DDBJ whole genome shotgun (WGS) entry which is preliminary data.</text>
</comment>
<proteinExistence type="predicted"/>
<dbReference type="PANTHER" id="PTHR30093:SF44">
    <property type="entry name" value="TYPE II SECRETION SYSTEM CORE PROTEIN G"/>
    <property type="match status" value="1"/>
</dbReference>
<evidence type="ECO:0000256" key="4">
    <source>
        <dbReference type="ARBA" id="ARBA00022989"/>
    </source>
</evidence>
<evidence type="ECO:0000313" key="8">
    <source>
        <dbReference type="Proteomes" id="UP000411588"/>
    </source>
</evidence>
<dbReference type="InterPro" id="IPR012902">
    <property type="entry name" value="N_methyl_site"/>
</dbReference>
<dbReference type="PRINTS" id="PR00813">
    <property type="entry name" value="BCTERIALGSPG"/>
</dbReference>
<keyword evidence="3 6" id="KW-0812">Transmembrane</keyword>
<dbReference type="PROSITE" id="PS00409">
    <property type="entry name" value="PROKAR_NTER_METHYL"/>
    <property type="match status" value="1"/>
</dbReference>
<accession>A0AB74Q764</accession>
<evidence type="ECO:0000256" key="6">
    <source>
        <dbReference type="SAM" id="Phobius"/>
    </source>
</evidence>
<dbReference type="SUPFAM" id="SSF54523">
    <property type="entry name" value="Pili subunits"/>
    <property type="match status" value="1"/>
</dbReference>
<dbReference type="NCBIfam" id="TIGR02532">
    <property type="entry name" value="IV_pilin_GFxxxE"/>
    <property type="match status" value="1"/>
</dbReference>
<dbReference type="InterPro" id="IPR000983">
    <property type="entry name" value="Bac_GSPG_pilin"/>
</dbReference>
<organism evidence="7 8">
    <name type="scientific">Clostridioides difficile</name>
    <name type="common">Peptoclostridium difficile</name>
    <dbReference type="NCBI Taxonomy" id="1496"/>
    <lineage>
        <taxon>Bacteria</taxon>
        <taxon>Bacillati</taxon>
        <taxon>Bacillota</taxon>
        <taxon>Clostridia</taxon>
        <taxon>Peptostreptococcales</taxon>
        <taxon>Peptostreptococcaceae</taxon>
        <taxon>Clostridioides</taxon>
    </lineage>
</organism>
<keyword evidence="4 6" id="KW-1133">Transmembrane helix</keyword>
<reference evidence="7 8" key="1">
    <citation type="submission" date="2019-02" db="EMBL/GenBank/DDBJ databases">
        <authorList>
            <consortium name="Pathogen Informatics"/>
        </authorList>
    </citation>
    <scope>NUCLEOTIDE SEQUENCE [LARGE SCALE GENOMIC DNA]</scope>
    <source>
        <strain evidence="8">clo34</strain>
    </source>
</reference>
<dbReference type="AlphaFoldDB" id="A0AB74Q764"/>
<dbReference type="InterPro" id="IPR045584">
    <property type="entry name" value="Pilin-like"/>
</dbReference>
<dbReference type="RefSeq" id="WP_009897487.1">
    <property type="nucleotide sequence ID" value="NZ_BAABSG010000001.1"/>
</dbReference>
<dbReference type="Pfam" id="PF22434">
    <property type="entry name" value="PilW_C"/>
    <property type="match status" value="1"/>
</dbReference>
<name>A0AB74Q764_CLODI</name>